<gene>
    <name evidence="5" type="ORF">GL4_2265</name>
</gene>
<proteinExistence type="inferred from homology"/>
<dbReference type="STRING" id="1384459.GL4_2265"/>
<evidence type="ECO:0000256" key="1">
    <source>
        <dbReference type="ARBA" id="ARBA00009477"/>
    </source>
</evidence>
<comment type="similarity">
    <text evidence="1">Belongs to the membrane fusion protein (MFP) (TC 8.A.1) family.</text>
</comment>
<keyword evidence="6" id="KW-1185">Reference proteome</keyword>
<dbReference type="Proteomes" id="UP000031643">
    <property type="component" value="Chromosome"/>
</dbReference>
<dbReference type="GO" id="GO:0015562">
    <property type="term" value="F:efflux transmembrane transporter activity"/>
    <property type="evidence" value="ECO:0007669"/>
    <property type="project" value="TreeGrafter"/>
</dbReference>
<dbReference type="PANTHER" id="PTHR30469:SF29">
    <property type="entry name" value="BLR2860 PROTEIN"/>
    <property type="match status" value="1"/>
</dbReference>
<dbReference type="InterPro" id="IPR058792">
    <property type="entry name" value="Beta-barrel_RND_2"/>
</dbReference>
<dbReference type="Gene3D" id="2.40.50.100">
    <property type="match status" value="1"/>
</dbReference>
<dbReference type="Pfam" id="PF25973">
    <property type="entry name" value="BSH_CzcB"/>
    <property type="match status" value="1"/>
</dbReference>
<evidence type="ECO:0000313" key="6">
    <source>
        <dbReference type="Proteomes" id="UP000031643"/>
    </source>
</evidence>
<dbReference type="InterPro" id="IPR006143">
    <property type="entry name" value="RND_pump_MFP"/>
</dbReference>
<reference evidence="5 6" key="1">
    <citation type="submission" date="2014-09" db="EMBL/GenBank/DDBJ databases">
        <title>Genome sequencing of Methyloceanibacter caenitepidi Gela4.</title>
        <authorList>
            <person name="Takeuchi M."/>
            <person name="Susumu S."/>
            <person name="Kamagata Y."/>
            <person name="Oshima K."/>
            <person name="Hattori M."/>
            <person name="Iwasaki W."/>
        </authorList>
    </citation>
    <scope>NUCLEOTIDE SEQUENCE [LARGE SCALE GENOMIC DNA]</scope>
    <source>
        <strain evidence="5 6">Gela4</strain>
    </source>
</reference>
<dbReference type="InterPro" id="IPR058647">
    <property type="entry name" value="BSH_CzcB-like"/>
</dbReference>
<evidence type="ECO:0000259" key="4">
    <source>
        <dbReference type="Pfam" id="PF25973"/>
    </source>
</evidence>
<dbReference type="Gene3D" id="1.10.287.470">
    <property type="entry name" value="Helix hairpin bin"/>
    <property type="match status" value="1"/>
</dbReference>
<feature type="domain" description="CusB-like beta-barrel" evidence="3">
    <location>
        <begin position="205"/>
        <end position="274"/>
    </location>
</feature>
<dbReference type="AlphaFoldDB" id="A0A0A8K4G7"/>
<dbReference type="NCBIfam" id="TIGR01730">
    <property type="entry name" value="RND_mfp"/>
    <property type="match status" value="1"/>
</dbReference>
<dbReference type="PANTHER" id="PTHR30469">
    <property type="entry name" value="MULTIDRUG RESISTANCE PROTEIN MDTA"/>
    <property type="match status" value="1"/>
</dbReference>
<feature type="domain" description="CzcB-like barrel-sandwich hybrid" evidence="4">
    <location>
        <begin position="71"/>
        <end position="199"/>
    </location>
</feature>
<dbReference type="OrthoDB" id="9806939at2"/>
<name>A0A0A8K4G7_9HYPH</name>
<feature type="region of interest" description="Disordered" evidence="2">
    <location>
        <begin position="351"/>
        <end position="381"/>
    </location>
</feature>
<dbReference type="Pfam" id="PF25954">
    <property type="entry name" value="Beta-barrel_RND_2"/>
    <property type="match status" value="1"/>
</dbReference>
<feature type="compositionally biased region" description="Polar residues" evidence="2">
    <location>
        <begin position="368"/>
        <end position="381"/>
    </location>
</feature>
<dbReference type="Gene3D" id="2.40.30.170">
    <property type="match status" value="1"/>
</dbReference>
<accession>A0A0A8K4G7</accession>
<evidence type="ECO:0000313" key="5">
    <source>
        <dbReference type="EMBL" id="BAQ17706.1"/>
    </source>
</evidence>
<evidence type="ECO:0000256" key="2">
    <source>
        <dbReference type="SAM" id="MobiDB-lite"/>
    </source>
</evidence>
<dbReference type="HOGENOM" id="CLU_018816_0_1_5"/>
<dbReference type="SUPFAM" id="SSF111369">
    <property type="entry name" value="HlyD-like secretion proteins"/>
    <property type="match status" value="1"/>
</dbReference>
<sequence>MKKSYVIAAVLACALTAWVLGGYYLRISGKEIAETAENTKTLPAMKVSVRTQEAEPVSQVVVAQGQTEPNRTVTVRAETMGQVSEILAEEGSTVEAGDIIVRLEANDREARIARAKAHVREQESAFKAAEALGKKGYQSQRQADQVFSSLQTAKHELQEALIELERIEIKAPFEGAVLSRPVELGAYVDTNGEVATIVDNDPLVVSVQIPQQKVANLKKGQSASVHFATGQERDGKIRYIAARADEGTRTFRVEIELPNADGSIPSGISAEATIPTGSVLAQFLSPADLSLNEAGALGVKTVNDKDEVEFHEAQIVMSDANGAWVTGLPKTARIITLGHGYVQVGEKVQVAEEENSDGGADMPEASAQLATGSVTEPTAAQ</sequence>
<dbReference type="KEGG" id="mcg:GL4_2265"/>
<dbReference type="EMBL" id="AP014648">
    <property type="protein sequence ID" value="BAQ17706.1"/>
    <property type="molecule type" value="Genomic_DNA"/>
</dbReference>
<dbReference type="RefSeq" id="WP_045367477.1">
    <property type="nucleotide sequence ID" value="NZ_AP014648.1"/>
</dbReference>
<dbReference type="GO" id="GO:1990281">
    <property type="term" value="C:efflux pump complex"/>
    <property type="evidence" value="ECO:0007669"/>
    <property type="project" value="TreeGrafter"/>
</dbReference>
<protein>
    <submittedName>
        <fullName evidence="5">Membrane-fusion protein</fullName>
    </submittedName>
</protein>
<evidence type="ECO:0000259" key="3">
    <source>
        <dbReference type="Pfam" id="PF25954"/>
    </source>
</evidence>
<organism evidence="5 6">
    <name type="scientific">Methyloceanibacter caenitepidi</name>
    <dbReference type="NCBI Taxonomy" id="1384459"/>
    <lineage>
        <taxon>Bacteria</taxon>
        <taxon>Pseudomonadati</taxon>
        <taxon>Pseudomonadota</taxon>
        <taxon>Alphaproteobacteria</taxon>
        <taxon>Hyphomicrobiales</taxon>
        <taxon>Hyphomicrobiaceae</taxon>
        <taxon>Methyloceanibacter</taxon>
    </lineage>
</organism>